<evidence type="ECO:0000256" key="2">
    <source>
        <dbReference type="ARBA" id="ARBA00022692"/>
    </source>
</evidence>
<comment type="subunit">
    <text evidence="5">NDH-1 is composed of 14 different subunits. Subunits NuoA, H, J, K, L, M, N constitute the membrane sector of the complex.</text>
</comment>
<keyword evidence="5" id="KW-0520">NAD</keyword>
<name>A0A563TXY5_9SPHI</name>
<proteinExistence type="inferred from homology"/>
<dbReference type="HAMAP" id="MF_00445">
    <property type="entry name" value="NDH1_NuoN_1"/>
    <property type="match status" value="1"/>
</dbReference>
<feature type="transmembrane region" description="Helical" evidence="5">
    <location>
        <begin position="94"/>
        <end position="114"/>
    </location>
</feature>
<evidence type="ECO:0000256" key="5">
    <source>
        <dbReference type="HAMAP-Rule" id="MF_00445"/>
    </source>
</evidence>
<gene>
    <name evidence="5" type="primary">nuoN</name>
    <name evidence="8" type="ORF">FPZ42_16630</name>
</gene>
<comment type="subcellular location">
    <subcellularLocation>
        <location evidence="5">Cell membrane</location>
        <topology evidence="5">Multi-pass membrane protein</topology>
    </subcellularLocation>
    <subcellularLocation>
        <location evidence="1">Endomembrane system</location>
        <topology evidence="1">Multi-pass membrane protein</topology>
    </subcellularLocation>
    <subcellularLocation>
        <location evidence="6">Membrane</location>
        <topology evidence="6">Multi-pass membrane protein</topology>
    </subcellularLocation>
</comment>
<evidence type="ECO:0000256" key="3">
    <source>
        <dbReference type="ARBA" id="ARBA00022989"/>
    </source>
</evidence>
<dbReference type="Pfam" id="PF00361">
    <property type="entry name" value="Proton_antipo_M"/>
    <property type="match status" value="1"/>
</dbReference>
<dbReference type="GO" id="GO:0012505">
    <property type="term" value="C:endomembrane system"/>
    <property type="evidence" value="ECO:0007669"/>
    <property type="project" value="UniProtKB-SubCell"/>
</dbReference>
<dbReference type="RefSeq" id="WP_146272991.1">
    <property type="nucleotide sequence ID" value="NZ_VOEI01000007.1"/>
</dbReference>
<evidence type="ECO:0000256" key="1">
    <source>
        <dbReference type="ARBA" id="ARBA00004127"/>
    </source>
</evidence>
<comment type="caution">
    <text evidence="8">The sequence shown here is derived from an EMBL/GenBank/DDBJ whole genome shotgun (WGS) entry which is preliminary data.</text>
</comment>
<dbReference type="OrthoDB" id="9811718at2"/>
<feature type="transmembrane region" description="Helical" evidence="5">
    <location>
        <begin position="290"/>
        <end position="311"/>
    </location>
</feature>
<feature type="transmembrane region" description="Helical" evidence="5">
    <location>
        <begin position="29"/>
        <end position="48"/>
    </location>
</feature>
<keyword evidence="2 5" id="KW-0812">Transmembrane</keyword>
<feature type="transmembrane region" description="Helical" evidence="5">
    <location>
        <begin position="149"/>
        <end position="170"/>
    </location>
</feature>
<feature type="transmembrane region" description="Helical" evidence="5">
    <location>
        <begin position="6"/>
        <end position="22"/>
    </location>
</feature>
<dbReference type="EMBL" id="VOEI01000007">
    <property type="protein sequence ID" value="TWR24113.1"/>
    <property type="molecule type" value="Genomic_DNA"/>
</dbReference>
<sequence length="462" mass="50641">MTSIIIISILPIVLLYLGLYKAQKALLPVAVLGLLAALVTSVLQWTILDEAQPIYNGMLLYNNFSVAFSVISIISTILILLLSKGYFEKISNHIAEYYAIILFSLAGIIVMVSYHNLTMMFIGIEIMSVSLYILAGIRKNDFASNEAALKYFLMGAFSTGFLLFGIALIYGATGTFDIDGIRDWLLNSPRKIDPLFYTGVMLIIVGLCFKVGAAPFHFWTPDVYEGAPSLITLFMSTVVKVAGFAAFLRLFSACFLPIAQFWTPVLLVITIITLFVGNITALYQQSFKRMMAFSSISHAGYLMFAIVAIGAASANAIFMYATAYSIASIIAFGGLILVRQQTGTDGFEGFNGLANKNPFLALVLTVAMLSLAGIPLTAGFIGKFYMFSGALSQYRIWLVIVAVVNAIISIFYYFRVIVAMYFRNADREQVEVPAYYKFVLGFSALATILVGVYPTVISGLIK</sequence>
<dbReference type="GO" id="GO:0048038">
    <property type="term" value="F:quinone binding"/>
    <property type="evidence" value="ECO:0007669"/>
    <property type="project" value="UniProtKB-KW"/>
</dbReference>
<keyword evidence="5" id="KW-1003">Cell membrane</keyword>
<organism evidence="8 9">
    <name type="scientific">Mucilaginibacter achroorhodeus</name>
    <dbReference type="NCBI Taxonomy" id="2599294"/>
    <lineage>
        <taxon>Bacteria</taxon>
        <taxon>Pseudomonadati</taxon>
        <taxon>Bacteroidota</taxon>
        <taxon>Sphingobacteriia</taxon>
        <taxon>Sphingobacteriales</taxon>
        <taxon>Sphingobacteriaceae</taxon>
        <taxon>Mucilaginibacter</taxon>
    </lineage>
</organism>
<keyword evidence="5" id="KW-1278">Translocase</keyword>
<evidence type="ECO:0000256" key="4">
    <source>
        <dbReference type="ARBA" id="ARBA00023136"/>
    </source>
</evidence>
<evidence type="ECO:0000313" key="9">
    <source>
        <dbReference type="Proteomes" id="UP000318010"/>
    </source>
</evidence>
<dbReference type="AlphaFoldDB" id="A0A563TXY5"/>
<comment type="catalytic activity">
    <reaction evidence="5">
        <text>a quinone + NADH + 5 H(+)(in) = a quinol + NAD(+) + 4 H(+)(out)</text>
        <dbReference type="Rhea" id="RHEA:57888"/>
        <dbReference type="ChEBI" id="CHEBI:15378"/>
        <dbReference type="ChEBI" id="CHEBI:24646"/>
        <dbReference type="ChEBI" id="CHEBI:57540"/>
        <dbReference type="ChEBI" id="CHEBI:57945"/>
        <dbReference type="ChEBI" id="CHEBI:132124"/>
    </reaction>
</comment>
<dbReference type="EC" id="7.1.1.-" evidence="5"/>
<evidence type="ECO:0000313" key="8">
    <source>
        <dbReference type="EMBL" id="TWR24113.1"/>
    </source>
</evidence>
<feature type="transmembrane region" description="Helical" evidence="5">
    <location>
        <begin position="317"/>
        <end position="338"/>
    </location>
</feature>
<comment type="function">
    <text evidence="5">NDH-1 shuttles electrons from NADH, via FMN and iron-sulfur (Fe-S) centers, to quinones in the respiratory chain. The immediate electron acceptor for the enzyme in this species is believed to be a menaquinone. Couples the redox reaction to proton translocation (for every two electrons transferred, four hydrogen ions are translocated across the cytoplasmic membrane), and thus conserves the redox energy in a proton gradient.</text>
</comment>
<dbReference type="Proteomes" id="UP000318010">
    <property type="component" value="Unassembled WGS sequence"/>
</dbReference>
<feature type="transmembrane region" description="Helical" evidence="5">
    <location>
        <begin position="435"/>
        <end position="461"/>
    </location>
</feature>
<feature type="domain" description="NADH:quinone oxidoreductase/Mrp antiporter transmembrane" evidence="7">
    <location>
        <begin position="116"/>
        <end position="409"/>
    </location>
</feature>
<dbReference type="InterPro" id="IPR010096">
    <property type="entry name" value="NADH-Q_OxRdtase_suN/2"/>
</dbReference>
<feature type="transmembrane region" description="Helical" evidence="5">
    <location>
        <begin position="195"/>
        <end position="218"/>
    </location>
</feature>
<keyword evidence="9" id="KW-1185">Reference proteome</keyword>
<feature type="transmembrane region" description="Helical" evidence="5">
    <location>
        <begin position="261"/>
        <end position="283"/>
    </location>
</feature>
<evidence type="ECO:0000256" key="6">
    <source>
        <dbReference type="RuleBase" id="RU000320"/>
    </source>
</evidence>
<dbReference type="PRINTS" id="PR01434">
    <property type="entry name" value="NADHDHGNASE5"/>
</dbReference>
<dbReference type="GO" id="GO:0042773">
    <property type="term" value="P:ATP synthesis coupled electron transport"/>
    <property type="evidence" value="ECO:0007669"/>
    <property type="project" value="InterPro"/>
</dbReference>
<accession>A0A563TXY5</accession>
<dbReference type="InterPro" id="IPR001750">
    <property type="entry name" value="ND/Mrp_TM"/>
</dbReference>
<evidence type="ECO:0000259" key="7">
    <source>
        <dbReference type="Pfam" id="PF00361"/>
    </source>
</evidence>
<feature type="transmembrane region" description="Helical" evidence="5">
    <location>
        <begin position="120"/>
        <end position="137"/>
    </location>
</feature>
<feature type="transmembrane region" description="Helical" evidence="5">
    <location>
        <begin position="230"/>
        <end position="249"/>
    </location>
</feature>
<keyword evidence="4 5" id="KW-0472">Membrane</keyword>
<feature type="transmembrane region" description="Helical" evidence="5">
    <location>
        <begin position="60"/>
        <end position="82"/>
    </location>
</feature>
<reference evidence="8 9" key="1">
    <citation type="submission" date="2019-07" db="EMBL/GenBank/DDBJ databases">
        <authorList>
            <person name="Kim J."/>
        </authorList>
    </citation>
    <scope>NUCLEOTIDE SEQUENCE [LARGE SCALE GENOMIC DNA]</scope>
    <source>
        <strain evidence="8 9">MJ1a</strain>
    </source>
</reference>
<keyword evidence="5" id="KW-0874">Quinone</keyword>
<protein>
    <recommendedName>
        <fullName evidence="5">NADH-quinone oxidoreductase subunit N</fullName>
        <ecNumber evidence="5">7.1.1.-</ecNumber>
    </recommendedName>
    <alternativeName>
        <fullName evidence="5">NADH dehydrogenase I subunit N</fullName>
    </alternativeName>
    <alternativeName>
        <fullName evidence="5">NDH-1 subunit N</fullName>
    </alternativeName>
</protein>
<dbReference type="GO" id="GO:0005886">
    <property type="term" value="C:plasma membrane"/>
    <property type="evidence" value="ECO:0007669"/>
    <property type="project" value="UniProtKB-SubCell"/>
</dbReference>
<dbReference type="GO" id="GO:0050136">
    <property type="term" value="F:NADH dehydrogenase (quinone) (non-electrogenic) activity"/>
    <property type="evidence" value="ECO:0007669"/>
    <property type="project" value="UniProtKB-UniRule"/>
</dbReference>
<feature type="transmembrane region" description="Helical" evidence="5">
    <location>
        <begin position="394"/>
        <end position="414"/>
    </location>
</feature>
<comment type="similarity">
    <text evidence="5">Belongs to the complex I subunit 2 family.</text>
</comment>
<dbReference type="PANTHER" id="PTHR22773">
    <property type="entry name" value="NADH DEHYDROGENASE"/>
    <property type="match status" value="1"/>
</dbReference>
<dbReference type="GO" id="GO:0008137">
    <property type="term" value="F:NADH dehydrogenase (ubiquinone) activity"/>
    <property type="evidence" value="ECO:0007669"/>
    <property type="project" value="InterPro"/>
</dbReference>
<dbReference type="NCBIfam" id="TIGR01770">
    <property type="entry name" value="NDH_I_N"/>
    <property type="match status" value="1"/>
</dbReference>
<feature type="transmembrane region" description="Helical" evidence="5">
    <location>
        <begin position="359"/>
        <end position="382"/>
    </location>
</feature>
<keyword evidence="3 5" id="KW-1133">Transmembrane helix</keyword>
<keyword evidence="5" id="KW-0813">Transport</keyword>